<accession>A0A8H7IA47</accession>
<reference evidence="1" key="1">
    <citation type="submission" date="2020-09" db="EMBL/GenBank/DDBJ databases">
        <title>Comparative genome analyses of four rice-infecting Rhizoctonia solani isolates reveal extensive enrichment of homogalacturonan modification genes.</title>
        <authorList>
            <person name="Lee D.-Y."/>
            <person name="Jeon J."/>
            <person name="Kim K.-T."/>
            <person name="Cheong K."/>
            <person name="Song H."/>
            <person name="Choi G."/>
            <person name="Ko J."/>
            <person name="Opiyo S.O."/>
            <person name="Zuo S."/>
            <person name="Madhav S."/>
            <person name="Lee Y.-H."/>
            <person name="Wang G.-L."/>
        </authorList>
    </citation>
    <scope>NUCLEOTIDE SEQUENCE</scope>
    <source>
        <strain evidence="1">AG1-IA B2</strain>
    </source>
</reference>
<evidence type="ECO:0000313" key="1">
    <source>
        <dbReference type="EMBL" id="KAF8754619.1"/>
    </source>
</evidence>
<dbReference type="EMBL" id="JACYCF010000010">
    <property type="protein sequence ID" value="KAF8754619.1"/>
    <property type="molecule type" value="Genomic_DNA"/>
</dbReference>
<dbReference type="AlphaFoldDB" id="A0A8H7IA47"/>
<protein>
    <submittedName>
        <fullName evidence="1">Uncharacterized protein</fullName>
    </submittedName>
</protein>
<sequence>MFGPNSTPELVSANEIADYSTSWMYLKTAIRLENLLKLECLARLVPRPNATKFSPVVYTVPSTGRI</sequence>
<proteinExistence type="predicted"/>
<name>A0A8H7IA47_9AGAM</name>
<gene>
    <name evidence="1" type="ORF">RHS01_05992</name>
</gene>
<comment type="caution">
    <text evidence="1">The sequence shown here is derived from an EMBL/GenBank/DDBJ whole genome shotgun (WGS) entry which is preliminary data.</text>
</comment>
<evidence type="ECO:0000313" key="2">
    <source>
        <dbReference type="Proteomes" id="UP000614334"/>
    </source>
</evidence>
<dbReference type="Proteomes" id="UP000614334">
    <property type="component" value="Unassembled WGS sequence"/>
</dbReference>
<organism evidence="1 2">
    <name type="scientific">Rhizoctonia solani</name>
    <dbReference type="NCBI Taxonomy" id="456999"/>
    <lineage>
        <taxon>Eukaryota</taxon>
        <taxon>Fungi</taxon>
        <taxon>Dikarya</taxon>
        <taxon>Basidiomycota</taxon>
        <taxon>Agaricomycotina</taxon>
        <taxon>Agaricomycetes</taxon>
        <taxon>Cantharellales</taxon>
        <taxon>Ceratobasidiaceae</taxon>
        <taxon>Rhizoctonia</taxon>
    </lineage>
</organism>